<organism evidence="1">
    <name type="scientific">Hexamita inflata</name>
    <dbReference type="NCBI Taxonomy" id="28002"/>
    <lineage>
        <taxon>Eukaryota</taxon>
        <taxon>Metamonada</taxon>
        <taxon>Diplomonadida</taxon>
        <taxon>Hexamitidae</taxon>
        <taxon>Hexamitinae</taxon>
        <taxon>Hexamita</taxon>
    </lineage>
</organism>
<protein>
    <submittedName>
        <fullName evidence="2">Hypothetical_protein</fullName>
    </submittedName>
</protein>
<dbReference type="Proteomes" id="UP001642409">
    <property type="component" value="Unassembled WGS sequence"/>
</dbReference>
<comment type="caution">
    <text evidence="1">The sequence shown here is derived from an EMBL/GenBank/DDBJ whole genome shotgun (WGS) entry which is preliminary data.</text>
</comment>
<evidence type="ECO:0000313" key="2">
    <source>
        <dbReference type="EMBL" id="CAL5986534.1"/>
    </source>
</evidence>
<dbReference type="AlphaFoldDB" id="A0AA86RFD0"/>
<sequence length="139" mass="16241">MTVNKTAKQSVTKAHMSCLKLYVFFNINLPKIIEKGETKDNNKIIDAKSAYQQAIALHALMRHSKTPKADIYNNYLRDNLVRFYFTNKTKSQNMQQIKYIVNGRFVAQVVFISCIIEAAMQLDRHRSYDNANNFILFIW</sequence>
<dbReference type="EMBL" id="CATOUU010001169">
    <property type="protein sequence ID" value="CAI9975427.1"/>
    <property type="molecule type" value="Genomic_DNA"/>
</dbReference>
<accession>A0AA86RFD0</accession>
<reference evidence="1" key="1">
    <citation type="submission" date="2023-06" db="EMBL/GenBank/DDBJ databases">
        <authorList>
            <person name="Kurt Z."/>
        </authorList>
    </citation>
    <scope>NUCLEOTIDE SEQUENCE</scope>
</reference>
<reference evidence="2 3" key="2">
    <citation type="submission" date="2024-07" db="EMBL/GenBank/DDBJ databases">
        <authorList>
            <person name="Akdeniz Z."/>
        </authorList>
    </citation>
    <scope>NUCLEOTIDE SEQUENCE [LARGE SCALE GENOMIC DNA]</scope>
</reference>
<gene>
    <name evidence="1" type="ORF">HINF_LOCUS63072</name>
    <name evidence="2" type="ORF">HINF_LOCUS9455</name>
</gene>
<dbReference type="EMBL" id="CAXDID020000020">
    <property type="protein sequence ID" value="CAL5986534.1"/>
    <property type="molecule type" value="Genomic_DNA"/>
</dbReference>
<name>A0AA86RFD0_9EUKA</name>
<proteinExistence type="predicted"/>
<evidence type="ECO:0000313" key="1">
    <source>
        <dbReference type="EMBL" id="CAI9975427.1"/>
    </source>
</evidence>
<keyword evidence="3" id="KW-1185">Reference proteome</keyword>
<evidence type="ECO:0000313" key="3">
    <source>
        <dbReference type="Proteomes" id="UP001642409"/>
    </source>
</evidence>